<comment type="caution">
    <text evidence="1">The sequence shown here is derived from an EMBL/GenBank/DDBJ whole genome shotgun (WGS) entry which is preliminary data.</text>
</comment>
<sequence length="119" mass="13140">MSGKGWNGHGDMVFPLEFVTPNSPGLLILDTPDTPALDSFAPTSCLLSKETIPRTVLDIKNIVQAPNKMMLRAMEIVQKVNEQEREMDRGYVWVLAGIEYNGPDDTLALVLEVAHISSE</sequence>
<accession>A0AAD6IVJ8</accession>
<dbReference type="AlphaFoldDB" id="A0AAD6IVJ8"/>
<proteinExistence type="predicted"/>
<organism evidence="1 2">
    <name type="scientific">Drechslerella dactyloides</name>
    <name type="common">Nematode-trapping fungus</name>
    <name type="synonym">Arthrobotrys dactyloides</name>
    <dbReference type="NCBI Taxonomy" id="74499"/>
    <lineage>
        <taxon>Eukaryota</taxon>
        <taxon>Fungi</taxon>
        <taxon>Dikarya</taxon>
        <taxon>Ascomycota</taxon>
        <taxon>Pezizomycotina</taxon>
        <taxon>Orbiliomycetes</taxon>
        <taxon>Orbiliales</taxon>
        <taxon>Orbiliaceae</taxon>
        <taxon>Drechslerella</taxon>
    </lineage>
</organism>
<evidence type="ECO:0000313" key="1">
    <source>
        <dbReference type="EMBL" id="KAJ6259221.1"/>
    </source>
</evidence>
<keyword evidence="2" id="KW-1185">Reference proteome</keyword>
<dbReference type="EMBL" id="JAQGDS010000007">
    <property type="protein sequence ID" value="KAJ6259221.1"/>
    <property type="molecule type" value="Genomic_DNA"/>
</dbReference>
<evidence type="ECO:0000313" key="2">
    <source>
        <dbReference type="Proteomes" id="UP001221413"/>
    </source>
</evidence>
<name>A0AAD6IVJ8_DREDA</name>
<protein>
    <submittedName>
        <fullName evidence="1">Uncharacterized protein</fullName>
    </submittedName>
</protein>
<gene>
    <name evidence="1" type="ORF">Dda_6119</name>
</gene>
<dbReference type="Proteomes" id="UP001221413">
    <property type="component" value="Unassembled WGS sequence"/>
</dbReference>
<reference evidence="1" key="1">
    <citation type="submission" date="2023-01" db="EMBL/GenBank/DDBJ databases">
        <title>The chitinases involved in constricting ring structure development in the nematode-trapping fungus Drechslerella dactyloides.</title>
        <authorList>
            <person name="Wang R."/>
            <person name="Zhang L."/>
            <person name="Tang P."/>
            <person name="Li S."/>
            <person name="Liang L."/>
        </authorList>
    </citation>
    <scope>NUCLEOTIDE SEQUENCE</scope>
    <source>
        <strain evidence="1">YMF1.00031</strain>
    </source>
</reference>